<dbReference type="Pfam" id="PF00090">
    <property type="entry name" value="TSP_1"/>
    <property type="match status" value="1"/>
</dbReference>
<dbReference type="SUPFAM" id="SSF55486">
    <property type="entry name" value="Metalloproteases ('zincins'), catalytic domain"/>
    <property type="match status" value="1"/>
</dbReference>
<dbReference type="GO" id="GO:0007229">
    <property type="term" value="P:integrin-mediated signaling pathway"/>
    <property type="evidence" value="ECO:0007669"/>
    <property type="project" value="UniProtKB-KW"/>
</dbReference>
<dbReference type="PROSITE" id="PS50092">
    <property type="entry name" value="TSP1"/>
    <property type="match status" value="4"/>
</dbReference>
<dbReference type="GO" id="GO:0006508">
    <property type="term" value="P:proteolysis"/>
    <property type="evidence" value="ECO:0007669"/>
    <property type="project" value="UniProtKB-KW"/>
</dbReference>
<feature type="disulfide bond" evidence="16">
    <location>
        <begin position="545"/>
        <end position="582"/>
    </location>
</feature>
<feature type="disulfide bond" evidence="16">
    <location>
        <begin position="549"/>
        <end position="587"/>
    </location>
</feature>
<keyword evidence="10" id="KW-0482">Metalloprotease</keyword>
<dbReference type="GO" id="GO:0046872">
    <property type="term" value="F:metal ion binding"/>
    <property type="evidence" value="ECO:0007669"/>
    <property type="project" value="UniProtKB-KW"/>
</dbReference>
<evidence type="ECO:0000313" key="21">
    <source>
        <dbReference type="EMBL" id="KAF3704326.1"/>
    </source>
</evidence>
<dbReference type="Gene3D" id="3.40.390.10">
    <property type="entry name" value="Collagenase (Catalytic Domain)"/>
    <property type="match status" value="1"/>
</dbReference>
<keyword evidence="11" id="KW-0865">Zymogen</keyword>
<keyword evidence="3" id="KW-0272">Extracellular matrix</keyword>
<dbReference type="EMBL" id="CM015731">
    <property type="protein sequence ID" value="KAF3704326.1"/>
    <property type="molecule type" value="Genomic_DNA"/>
</dbReference>
<keyword evidence="13" id="KW-0325">Glycoprotein</keyword>
<evidence type="ECO:0000256" key="10">
    <source>
        <dbReference type="ARBA" id="ARBA00023049"/>
    </source>
</evidence>
<dbReference type="PANTHER" id="PTHR13723:SF24">
    <property type="entry name" value="A DISINTEGRIN AND METALLOPROTEINASE WITH THROMBOSPONDIN MOTIFS 14"/>
    <property type="match status" value="1"/>
</dbReference>
<evidence type="ECO:0000256" key="2">
    <source>
        <dbReference type="ARBA" id="ARBA00022525"/>
    </source>
</evidence>
<feature type="disulfide bond" evidence="16">
    <location>
        <begin position="483"/>
        <end position="516"/>
    </location>
</feature>
<evidence type="ECO:0000256" key="11">
    <source>
        <dbReference type="ARBA" id="ARBA00023145"/>
    </source>
</evidence>
<dbReference type="SUPFAM" id="SSF82895">
    <property type="entry name" value="TSP-1 type 1 repeat"/>
    <property type="match status" value="4"/>
</dbReference>
<dbReference type="InterPro" id="IPR036383">
    <property type="entry name" value="TSP1_rpt_sf"/>
</dbReference>
<evidence type="ECO:0000256" key="9">
    <source>
        <dbReference type="ARBA" id="ARBA00022833"/>
    </source>
</evidence>
<keyword evidence="15" id="KW-0106">Calcium</keyword>
<reference evidence="22" key="2">
    <citation type="submission" date="2019-02" db="EMBL/GenBank/DDBJ databases">
        <title>Opniocepnalus argus Var Kimnra genome.</title>
        <authorList>
            <person name="Zhou C."/>
            <person name="Xiao S."/>
        </authorList>
    </citation>
    <scope>NUCLEOTIDE SEQUENCE [LARGE SCALE GENOMIC DNA]</scope>
</reference>
<keyword evidence="12 16" id="KW-1015">Disulfide bond</keyword>
<name>A0A6G1QQG6_CHAAH</name>
<accession>A0A6G1QQG6</accession>
<dbReference type="InterPro" id="IPR041645">
    <property type="entry name" value="ADAMTS_CR_2"/>
</dbReference>
<feature type="disulfide bond" evidence="16">
    <location>
        <begin position="317"/>
        <end position="363"/>
    </location>
</feature>
<evidence type="ECO:0000313" key="22">
    <source>
        <dbReference type="Proteomes" id="UP000503349"/>
    </source>
</evidence>
<feature type="disulfide bond" evidence="16">
    <location>
        <begin position="474"/>
        <end position="497"/>
    </location>
</feature>
<dbReference type="Pfam" id="PF01421">
    <property type="entry name" value="Reprolysin"/>
    <property type="match status" value="1"/>
</dbReference>
<evidence type="ECO:0000256" key="6">
    <source>
        <dbReference type="ARBA" id="ARBA00022729"/>
    </source>
</evidence>
<keyword evidence="6" id="KW-0732">Signal</keyword>
<feature type="compositionally biased region" description="Polar residues" evidence="18">
    <location>
        <begin position="1098"/>
        <end position="1114"/>
    </location>
</feature>
<keyword evidence="4" id="KW-0645">Protease</keyword>
<feature type="binding site" evidence="15">
    <location>
        <position position="243"/>
    </location>
    <ligand>
        <name>Ca(2+)</name>
        <dbReference type="ChEBI" id="CHEBI:29108"/>
        <label>1</label>
    </ligand>
</feature>
<evidence type="ECO:0000256" key="18">
    <source>
        <dbReference type="SAM" id="MobiDB-lite"/>
    </source>
</evidence>
<dbReference type="PRINTS" id="PR01857">
    <property type="entry name" value="ADAMTSFAMILY"/>
</dbReference>
<dbReference type="InterPro" id="IPR010909">
    <property type="entry name" value="PLAC"/>
</dbReference>
<comment type="caution">
    <text evidence="17">Lacks conserved residue(s) required for the propagation of feature annotation.</text>
</comment>
<feature type="binding site" evidence="15">
    <location>
        <position position="436"/>
    </location>
    <ligand>
        <name>Ca(2+)</name>
        <dbReference type="ChEBI" id="CHEBI:29108"/>
        <label>1</label>
    </ligand>
</feature>
<dbReference type="FunFam" id="3.40.1620.60:FF:000001">
    <property type="entry name" value="A disintegrin and metalloproteinase with thrombospondin motifs 3"/>
    <property type="match status" value="1"/>
</dbReference>
<dbReference type="GO" id="GO:0004222">
    <property type="term" value="F:metalloendopeptidase activity"/>
    <property type="evidence" value="ECO:0007669"/>
    <property type="project" value="InterPro"/>
</dbReference>
<feature type="region of interest" description="Disordered" evidence="18">
    <location>
        <begin position="1098"/>
        <end position="1119"/>
    </location>
</feature>
<comment type="subcellular location">
    <subcellularLocation>
        <location evidence="1">Secreted</location>
        <location evidence="1">Extracellular space</location>
        <location evidence="1">Extracellular matrix</location>
    </subcellularLocation>
</comment>
<dbReference type="Gene3D" id="3.40.1620.60">
    <property type="match status" value="1"/>
</dbReference>
<feature type="binding site" evidence="15 17">
    <location>
        <position position="389"/>
    </location>
    <ligand>
        <name>Zn(2+)</name>
        <dbReference type="ChEBI" id="CHEBI:29105"/>
        <note>catalytic</note>
    </ligand>
</feature>
<dbReference type="Pfam" id="PF19236">
    <property type="entry name" value="ADAMTS_CR_3"/>
    <property type="match status" value="1"/>
</dbReference>
<dbReference type="Gene3D" id="2.60.120.830">
    <property type="match status" value="1"/>
</dbReference>
<sequence length="1217" mass="135955">MHRNGTVLFRIKDICEKLSGKLSEYGLIVPFSTDSHGRYISHVVSAGSGSKSGSAADASAFGSRRRVARSAPEMASVTSSTTELLFFNVTVFGKELHLRLRANKKLVAPGAFVEWQEDFKEKAKEHIHRDCVFTGDVSDMPEASVAISNCDGLAGLIRTDNGEFFIEPLEKGQQDVEVKGRVHVVYRRSAIKRETGPRREDLHNEVADIGIADLPTALDFVQQKLSESERKRRHAKKEDYNIEVLLAVDDSVVRFHGKEHVQNYVLTLMNIVDEIYHDESLGTSINIVLVRMIMVGYQQSISLIERGNPSRSLEKVCRWANGQQRRDPDHAEYHDHAIFLTRQDFGPAGYAPVTGMCHPLRSCTLNHEDGFSSAFVVAHETGHVLGMEHDGQGNRCADETTMGSIMAPLVQAAFHRYHWSRCSKQELNRYIHSYDCLLDDPFEHKWPKLPELPGINYSMDEQCRFDFGVGYKMCTAFRTYDPCKQLWCSHPDNQYFCKTKKGPPVDGTECAPGKWCFKGHCIWRSSQQPQGHDGSWSSWSKFGSCSRTCGGGVRSRNRQCNNPPPAYGGRDCPGSAFDYQMCNTEECAGPYEDFRAQQCVQRSNKYHKNIKHTWLPYEHPDEARKCELSCQSKETGEVVFMNQVMHDGTRCSYSDPFSVCARGECLHVGCDKDVDSYKQEDKCGVCEGDNSHCRTVKLTLTKTPKKNGMLKMFDIPVGARHIVIEENETSPHIIGECVSQGFPAVETHHTHDAKTKTFIENGLQWEYTLDGDKETLKTTGPLHEGIVVIVIAQEEDTKVSLTYKYIIHEDLLPLITNNNVLLAELDTYEWALKSWSQCSKPCGGGIQYTKYGCRRKSDSRLVHRNFCETSKKPKPIRKRCNAQECSQPTWVVDEWSPCSKTCGKLGYQTRVVQCMQALHNGTSRPVHSKHCTEDRPEMRRACNHTICPAQWRTGAWSQCSVTCGEGIQQRQVVCKASDNTIGECEGEKPETVLICNLNACPGQPVSSHIVETMENSTVKDEAVHERVPENPVHKISSNEPCLGDKSIFCQMEVLARYCSIPGYNKLCCDSCNKKENLDTYAPEVQNTPVTSVEPKITFHSQLDTTQSPPQTTKATSRRLRSTALVPTIAANAETSPPTGAALPQGPTVNSLLTVGRGDSDPGPLLPPGPLRPTADSSEGTSKEHSPNSTLGPLTARSRRDDLGSERDLSHRTLSAQK</sequence>
<keyword evidence="5 15" id="KW-0479">Metal-binding</keyword>
<dbReference type="InterPro" id="IPR001590">
    <property type="entry name" value="Peptidase_M12B"/>
</dbReference>
<dbReference type="Pfam" id="PF05986">
    <property type="entry name" value="ADAMTS_spacer1"/>
    <property type="match status" value="1"/>
</dbReference>
<dbReference type="Pfam" id="PF19030">
    <property type="entry name" value="TSP1_ADAMTS"/>
    <property type="match status" value="3"/>
</dbReference>
<dbReference type="PROSITE" id="PS50215">
    <property type="entry name" value="ADAM_MEPRO"/>
    <property type="match status" value="1"/>
</dbReference>
<feature type="binding site" evidence="15">
    <location>
        <position position="439"/>
    </location>
    <ligand>
        <name>Ca(2+)</name>
        <dbReference type="ChEBI" id="CHEBI:29108"/>
        <label>2</label>
    </ligand>
</feature>
<evidence type="ECO:0000259" key="20">
    <source>
        <dbReference type="PROSITE" id="PS50900"/>
    </source>
</evidence>
<dbReference type="InterPro" id="IPR010294">
    <property type="entry name" value="ADAMTS_spacer1"/>
</dbReference>
<evidence type="ECO:0000256" key="12">
    <source>
        <dbReference type="ARBA" id="ARBA00023157"/>
    </source>
</evidence>
<evidence type="ECO:0000256" key="13">
    <source>
        <dbReference type="ARBA" id="ARBA00023180"/>
    </source>
</evidence>
<dbReference type="SMART" id="SM00209">
    <property type="entry name" value="TSP1"/>
    <property type="match status" value="4"/>
</dbReference>
<keyword evidence="7" id="KW-0677">Repeat</keyword>
<dbReference type="CDD" id="cd04273">
    <property type="entry name" value="ZnMc_ADAMTS_like"/>
    <property type="match status" value="1"/>
</dbReference>
<feature type="disulfide bond" evidence="16">
    <location>
        <begin position="357"/>
        <end position="436"/>
    </location>
</feature>
<dbReference type="Proteomes" id="UP000503349">
    <property type="component" value="Chromosome 20"/>
</dbReference>
<feature type="binding site" evidence="15 17">
    <location>
        <position position="379"/>
    </location>
    <ligand>
        <name>Zn(2+)</name>
        <dbReference type="ChEBI" id="CHEBI:29105"/>
        <note>catalytic</note>
    </ligand>
</feature>
<proteinExistence type="predicted"/>
<keyword evidence="8" id="KW-0378">Hydrolase</keyword>
<evidence type="ECO:0000259" key="19">
    <source>
        <dbReference type="PROSITE" id="PS50215"/>
    </source>
</evidence>
<feature type="compositionally biased region" description="Basic and acidic residues" evidence="18">
    <location>
        <begin position="1197"/>
        <end position="1210"/>
    </location>
</feature>
<evidence type="ECO:0000256" key="4">
    <source>
        <dbReference type="ARBA" id="ARBA00022670"/>
    </source>
</evidence>
<evidence type="ECO:0000256" key="17">
    <source>
        <dbReference type="PROSITE-ProRule" id="PRU00276"/>
    </source>
</evidence>
<protein>
    <submittedName>
        <fullName evidence="21">A disintegrin and metalloproteinase with thrombospondin motifs 14</fullName>
    </submittedName>
</protein>
<dbReference type="AlphaFoldDB" id="A0A6G1QQG6"/>
<dbReference type="Gene3D" id="2.20.100.10">
    <property type="entry name" value="Thrombospondin type-1 (TSP1) repeat"/>
    <property type="match status" value="4"/>
</dbReference>
<keyword evidence="2" id="KW-0964">Secreted</keyword>
<feature type="binding site" evidence="15 17">
    <location>
        <position position="383"/>
    </location>
    <ligand>
        <name>Zn(2+)</name>
        <dbReference type="ChEBI" id="CHEBI:29105"/>
        <note>catalytic</note>
    </ligand>
</feature>
<organism evidence="21 22">
    <name type="scientific">Channa argus</name>
    <name type="common">Northern snakehead</name>
    <name type="synonym">Ophicephalus argus</name>
    <dbReference type="NCBI Taxonomy" id="215402"/>
    <lineage>
        <taxon>Eukaryota</taxon>
        <taxon>Metazoa</taxon>
        <taxon>Chordata</taxon>
        <taxon>Craniata</taxon>
        <taxon>Vertebrata</taxon>
        <taxon>Euteleostomi</taxon>
        <taxon>Actinopterygii</taxon>
        <taxon>Neopterygii</taxon>
        <taxon>Teleostei</taxon>
        <taxon>Neoteleostei</taxon>
        <taxon>Acanthomorphata</taxon>
        <taxon>Anabantaria</taxon>
        <taxon>Anabantiformes</taxon>
        <taxon>Channoidei</taxon>
        <taxon>Channidae</taxon>
        <taxon>Channa</taxon>
    </lineage>
</organism>
<dbReference type="PROSITE" id="PS50900">
    <property type="entry name" value="PLAC"/>
    <property type="match status" value="1"/>
</dbReference>
<feature type="domain" description="Peptidase M12B" evidence="19">
    <location>
        <begin position="240"/>
        <end position="441"/>
    </location>
</feature>
<dbReference type="Pfam" id="PF01562">
    <property type="entry name" value="Pep_M12B_propep"/>
    <property type="match status" value="1"/>
</dbReference>
<keyword evidence="9 15" id="KW-0862">Zinc</keyword>
<feature type="disulfide bond" evidence="16">
    <location>
        <begin position="510"/>
        <end position="521"/>
    </location>
</feature>
<dbReference type="FunFam" id="2.20.100.10:FF:000006">
    <property type="entry name" value="A disintegrin and metalloproteinase with thrombospondin motifs 1"/>
    <property type="match status" value="1"/>
</dbReference>
<comment type="cofactor">
    <cofactor evidence="15">
        <name>Zn(2+)</name>
        <dbReference type="ChEBI" id="CHEBI:29105"/>
    </cofactor>
    <text evidence="15">Binds 1 zinc ion per subunit.</text>
</comment>
<feature type="domain" description="PLAC" evidence="20">
    <location>
        <begin position="1037"/>
        <end position="1075"/>
    </location>
</feature>
<evidence type="ECO:0000256" key="16">
    <source>
        <dbReference type="PIRSR" id="PIRSR613273-3"/>
    </source>
</evidence>
<feature type="binding site" evidence="15">
    <location>
        <position position="243"/>
    </location>
    <ligand>
        <name>Ca(2+)</name>
        <dbReference type="ChEBI" id="CHEBI:29108"/>
        <label>2</label>
    </ligand>
</feature>
<dbReference type="InterPro" id="IPR050439">
    <property type="entry name" value="ADAMTS_ADAMTS-like"/>
</dbReference>
<dbReference type="FunFam" id="3.40.390.10:FF:000008">
    <property type="entry name" value="A disintegrin and metalloproteinase with thrombospondin motifs 3"/>
    <property type="match status" value="1"/>
</dbReference>
<feature type="binding site" evidence="15">
    <location>
        <position position="335"/>
    </location>
    <ligand>
        <name>Ca(2+)</name>
        <dbReference type="ChEBI" id="CHEBI:29108"/>
        <label>1</label>
    </ligand>
</feature>
<feature type="disulfide bond" evidence="16">
    <location>
        <begin position="463"/>
        <end position="488"/>
    </location>
</feature>
<dbReference type="PANTHER" id="PTHR13723">
    <property type="entry name" value="ADAMTS A DISINTEGRIN AND METALLOPROTEASE WITH THROMBOSPONDIN MOTIFS PROTEASE"/>
    <property type="match status" value="1"/>
</dbReference>
<evidence type="ECO:0000256" key="8">
    <source>
        <dbReference type="ARBA" id="ARBA00022801"/>
    </source>
</evidence>
<dbReference type="InterPro" id="IPR000884">
    <property type="entry name" value="TSP1_rpt"/>
</dbReference>
<feature type="region of interest" description="Disordered" evidence="18">
    <location>
        <begin position="1132"/>
        <end position="1217"/>
    </location>
</feature>
<feature type="active site" evidence="14 17">
    <location>
        <position position="380"/>
    </location>
</feature>
<evidence type="ECO:0000256" key="1">
    <source>
        <dbReference type="ARBA" id="ARBA00004498"/>
    </source>
</evidence>
<dbReference type="InterPro" id="IPR024079">
    <property type="entry name" value="MetalloPept_cat_dom_sf"/>
</dbReference>
<feature type="disulfide bond" evidence="16">
    <location>
        <begin position="560"/>
        <end position="572"/>
    </location>
</feature>
<dbReference type="GO" id="GO:0031012">
    <property type="term" value="C:extracellular matrix"/>
    <property type="evidence" value="ECO:0007669"/>
    <property type="project" value="TreeGrafter"/>
</dbReference>
<reference evidence="21 22" key="1">
    <citation type="submission" date="2019-02" db="EMBL/GenBank/DDBJ databases">
        <title>Opniocepnalus argus genome.</title>
        <authorList>
            <person name="Zhou C."/>
            <person name="Xiao S."/>
        </authorList>
    </citation>
    <scope>NUCLEOTIDE SEQUENCE [LARGE SCALE GENOMIC DNA]</scope>
    <source>
        <strain evidence="21">OARG1902GOOAL</strain>
        <tissue evidence="21">Muscle</tissue>
    </source>
</reference>
<gene>
    <name evidence="21" type="ORF">EXN66_Car020015</name>
</gene>
<keyword evidence="22" id="KW-1185">Reference proteome</keyword>
<evidence type="ECO:0000256" key="5">
    <source>
        <dbReference type="ARBA" id="ARBA00022723"/>
    </source>
</evidence>
<dbReference type="GO" id="GO:0030198">
    <property type="term" value="P:extracellular matrix organization"/>
    <property type="evidence" value="ECO:0007669"/>
    <property type="project" value="InterPro"/>
</dbReference>
<evidence type="ECO:0000256" key="3">
    <source>
        <dbReference type="ARBA" id="ARBA00022530"/>
    </source>
</evidence>
<evidence type="ECO:0000256" key="7">
    <source>
        <dbReference type="ARBA" id="ARBA00022737"/>
    </source>
</evidence>
<dbReference type="InterPro" id="IPR045371">
    <property type="entry name" value="ADAMTS_CR_3"/>
</dbReference>
<dbReference type="InterPro" id="IPR013273">
    <property type="entry name" value="ADAMTS/ADAMTS-like"/>
</dbReference>
<dbReference type="Pfam" id="PF17771">
    <property type="entry name" value="ADAMTS_CR_2"/>
    <property type="match status" value="1"/>
</dbReference>
<evidence type="ECO:0000256" key="15">
    <source>
        <dbReference type="PIRSR" id="PIRSR613273-2"/>
    </source>
</evidence>
<feature type="disulfide bond" evidence="16">
    <location>
        <begin position="396"/>
        <end position="422"/>
    </location>
</feature>
<feature type="binding site" evidence="15">
    <location>
        <position position="439"/>
    </location>
    <ligand>
        <name>Ca(2+)</name>
        <dbReference type="ChEBI" id="CHEBI:29108"/>
        <label>1</label>
    </ligand>
</feature>
<evidence type="ECO:0000256" key="14">
    <source>
        <dbReference type="PIRSR" id="PIRSR613273-1"/>
    </source>
</evidence>
<keyword evidence="21" id="KW-0401">Integrin</keyword>
<dbReference type="InterPro" id="IPR002870">
    <property type="entry name" value="Peptidase_M12B_N"/>
</dbReference>